<evidence type="ECO:0000313" key="3">
    <source>
        <dbReference type="Proteomes" id="UP000267027"/>
    </source>
</evidence>
<gene>
    <name evidence="2" type="ORF">ACOC_LOCUS618</name>
</gene>
<name>A0A158PDF7_ANGCS</name>
<organism evidence="4">
    <name type="scientific">Angiostrongylus costaricensis</name>
    <name type="common">Nematode worm</name>
    <dbReference type="NCBI Taxonomy" id="334426"/>
    <lineage>
        <taxon>Eukaryota</taxon>
        <taxon>Metazoa</taxon>
        <taxon>Ecdysozoa</taxon>
        <taxon>Nematoda</taxon>
        <taxon>Chromadorea</taxon>
        <taxon>Rhabditida</taxon>
        <taxon>Rhabditina</taxon>
        <taxon>Rhabditomorpha</taxon>
        <taxon>Strongyloidea</taxon>
        <taxon>Metastrongylidae</taxon>
        <taxon>Angiostrongylus</taxon>
    </lineage>
</organism>
<feature type="compositionally biased region" description="Polar residues" evidence="1">
    <location>
        <begin position="217"/>
        <end position="236"/>
    </location>
</feature>
<dbReference type="STRING" id="334426.A0A158PDF7"/>
<feature type="region of interest" description="Disordered" evidence="1">
    <location>
        <begin position="423"/>
        <end position="442"/>
    </location>
</feature>
<feature type="region of interest" description="Disordered" evidence="1">
    <location>
        <begin position="151"/>
        <end position="181"/>
    </location>
</feature>
<feature type="region of interest" description="Disordered" evidence="1">
    <location>
        <begin position="507"/>
        <end position="539"/>
    </location>
</feature>
<feature type="region of interest" description="Disordered" evidence="1">
    <location>
        <begin position="293"/>
        <end position="322"/>
    </location>
</feature>
<dbReference type="Proteomes" id="UP000267027">
    <property type="component" value="Unassembled WGS sequence"/>
</dbReference>
<proteinExistence type="predicted"/>
<dbReference type="WBParaSite" id="ACOC_0000061701-mRNA-1">
    <property type="protein sequence ID" value="ACOC_0000061701-mRNA-1"/>
    <property type="gene ID" value="ACOC_0000061701"/>
</dbReference>
<dbReference type="EMBL" id="UYYA01000067">
    <property type="protein sequence ID" value="VDM52203.1"/>
    <property type="molecule type" value="Genomic_DNA"/>
</dbReference>
<sequence length="539" mass="60203">MPCVRLRDYAVAYVHNLDGSLIVQPAQVTRHSTSNLFESSELANTSEHNESQSDFISKRRNLPIYSPSKSMINLRDMSPSALRDHEVLTDQLDRPTRKNRSCWGDPQPNWKLKQEWEQTSGTKIFHPSTMLSGNHMFESSLQVARADLAVTPQSTRTPQPLATSSSASRLSRFTPSIPSSQSAMSQMATINRKQQLGFHHDALDRVSPSVRNKHQDVQPQTVWSPNKMTPKRATSNMQSITPTGAAASAITRRRIRPKSTHCYDSPIHLQLSLRTKTSISIIVWLHQSSENLRKSSDNLGLPSTGENEKEPTRTRSISSLRGGNSLEAYGTFDVDQHQNVSSLTHSRLLARSAGNVSLLGRDKDETPASRLQNTIDMLKKARRVERYHPRHRAARNQTSEESDSNGSDASPLNQSISRRLVSSNNSEDMVGPDLGSDDSPRSSLNSYEWNALLEEGAACQQLVRHVQDCFEQLQVEESSMTSEQKRVMMAHIEKMTQKMLEKLIPGTRSPSSLEDTNGNGYTPIKNPQTCGAMKTSLLH</sequence>
<dbReference type="OMA" id="ANTSEHN"/>
<evidence type="ECO:0000313" key="4">
    <source>
        <dbReference type="WBParaSite" id="ACOC_0000061701-mRNA-1"/>
    </source>
</evidence>
<feature type="region of interest" description="Disordered" evidence="1">
    <location>
        <begin position="211"/>
        <end position="236"/>
    </location>
</feature>
<dbReference type="AlphaFoldDB" id="A0A158PDF7"/>
<accession>A0A158PDF7</accession>
<feature type="compositionally biased region" description="Polar residues" evidence="1">
    <location>
        <begin position="508"/>
        <end position="529"/>
    </location>
</feature>
<reference evidence="4" key="1">
    <citation type="submission" date="2016-04" db="UniProtKB">
        <authorList>
            <consortium name="WormBaseParasite"/>
        </authorList>
    </citation>
    <scope>IDENTIFICATION</scope>
</reference>
<keyword evidence="3" id="KW-1185">Reference proteome</keyword>
<feature type="compositionally biased region" description="Polar residues" evidence="1">
    <location>
        <begin position="395"/>
        <end position="415"/>
    </location>
</feature>
<evidence type="ECO:0000313" key="2">
    <source>
        <dbReference type="EMBL" id="VDM52203.1"/>
    </source>
</evidence>
<protein>
    <submittedName>
        <fullName evidence="4">Protein kinase domain-containing protein</fullName>
    </submittedName>
</protein>
<feature type="compositionally biased region" description="Basic residues" evidence="1">
    <location>
        <begin position="380"/>
        <end position="394"/>
    </location>
</feature>
<evidence type="ECO:0000256" key="1">
    <source>
        <dbReference type="SAM" id="MobiDB-lite"/>
    </source>
</evidence>
<feature type="region of interest" description="Disordered" evidence="1">
    <location>
        <begin position="379"/>
        <end position="415"/>
    </location>
</feature>
<reference evidence="2 3" key="2">
    <citation type="submission" date="2018-11" db="EMBL/GenBank/DDBJ databases">
        <authorList>
            <consortium name="Pathogen Informatics"/>
        </authorList>
    </citation>
    <scope>NUCLEOTIDE SEQUENCE [LARGE SCALE GENOMIC DNA]</scope>
    <source>
        <strain evidence="2 3">Costa Rica</strain>
    </source>
</reference>
<feature type="compositionally biased region" description="Low complexity" evidence="1">
    <location>
        <begin position="160"/>
        <end position="176"/>
    </location>
</feature>
<dbReference type="OrthoDB" id="5798295at2759"/>